<dbReference type="EMBL" id="JADBEF010000001">
    <property type="protein sequence ID" value="MBE1560030.1"/>
    <property type="molecule type" value="Genomic_DNA"/>
</dbReference>
<comment type="caution">
    <text evidence="1">The sequence shown here is derived from an EMBL/GenBank/DDBJ whole genome shotgun (WGS) entry which is preliminary data.</text>
</comment>
<keyword evidence="2" id="KW-1185">Reference proteome</keyword>
<evidence type="ECO:0000313" key="1">
    <source>
        <dbReference type="EMBL" id="MBE1560030.1"/>
    </source>
</evidence>
<name>A0ABR9KDF5_9ACTN</name>
<organism evidence="1 2">
    <name type="scientific">Nonomuraea africana</name>
    <dbReference type="NCBI Taxonomy" id="46171"/>
    <lineage>
        <taxon>Bacteria</taxon>
        <taxon>Bacillati</taxon>
        <taxon>Actinomycetota</taxon>
        <taxon>Actinomycetes</taxon>
        <taxon>Streptosporangiales</taxon>
        <taxon>Streptosporangiaceae</taxon>
        <taxon>Nonomuraea</taxon>
    </lineage>
</organism>
<proteinExistence type="predicted"/>
<accession>A0ABR9KDF5</accession>
<reference evidence="1 2" key="1">
    <citation type="submission" date="2020-10" db="EMBL/GenBank/DDBJ databases">
        <title>Sequencing the genomes of 1000 actinobacteria strains.</title>
        <authorList>
            <person name="Klenk H.-P."/>
        </authorList>
    </citation>
    <scope>NUCLEOTIDE SEQUENCE [LARGE SCALE GENOMIC DNA]</scope>
    <source>
        <strain evidence="1 2">DSM 43748</strain>
    </source>
</reference>
<gene>
    <name evidence="1" type="ORF">H4W81_002809</name>
</gene>
<protein>
    <submittedName>
        <fullName evidence="1">Preprotein translocase subunit SecG</fullName>
    </submittedName>
</protein>
<dbReference type="Proteomes" id="UP000661607">
    <property type="component" value="Unassembled WGS sequence"/>
</dbReference>
<evidence type="ECO:0000313" key="2">
    <source>
        <dbReference type="Proteomes" id="UP000661607"/>
    </source>
</evidence>
<sequence>MIKAFLVVLAFAVAALITLVVLSRPRTPS</sequence>